<gene>
    <name evidence="1" type="ORF">QNI16_26500</name>
</gene>
<dbReference type="Gene3D" id="1.25.40.290">
    <property type="entry name" value="ARM repeat domains"/>
    <property type="match status" value="1"/>
</dbReference>
<evidence type="ECO:0000313" key="1">
    <source>
        <dbReference type="EMBL" id="MDJ1484076.1"/>
    </source>
</evidence>
<dbReference type="Proteomes" id="UP001241110">
    <property type="component" value="Unassembled WGS sequence"/>
</dbReference>
<dbReference type="AlphaFoldDB" id="A0AAE3QVJ5"/>
<dbReference type="InterPro" id="IPR014825">
    <property type="entry name" value="DNA_alkylation"/>
</dbReference>
<sequence>MEIFEGYIYPLAERYQKQKNTTYAQAMSQYMRNQFDFFGIKHPQRRILDRQFVREYGLPTKVNLETILPELWQQTERELQYFAIDLAASCNYYRQESSLDLIEKMIIQRSWWDTVDAVSSGLVAPYFRYFPEKMHTIAYQWIASENIWLQRVAITFQRKYKKLTDQELLFDLIRLRADSKEFFIQKGIGWALREYAYTNPEVVRDFVSVQCMSNLSKREALKHIGGNC</sequence>
<dbReference type="InterPro" id="IPR016024">
    <property type="entry name" value="ARM-type_fold"/>
</dbReference>
<name>A0AAE3QVJ5_9BACT</name>
<dbReference type="PANTHER" id="PTHR34070">
    <property type="entry name" value="ARMADILLO-TYPE FOLD"/>
    <property type="match status" value="1"/>
</dbReference>
<dbReference type="EMBL" id="JASJOS010000013">
    <property type="protein sequence ID" value="MDJ1484076.1"/>
    <property type="molecule type" value="Genomic_DNA"/>
</dbReference>
<dbReference type="Pfam" id="PF08713">
    <property type="entry name" value="DNA_alkylation"/>
    <property type="match status" value="1"/>
</dbReference>
<organism evidence="1 2">
    <name type="scientific">Xanthocytophaga flava</name>
    <dbReference type="NCBI Taxonomy" id="3048013"/>
    <lineage>
        <taxon>Bacteria</taxon>
        <taxon>Pseudomonadati</taxon>
        <taxon>Bacteroidota</taxon>
        <taxon>Cytophagia</taxon>
        <taxon>Cytophagales</taxon>
        <taxon>Rhodocytophagaceae</taxon>
        <taxon>Xanthocytophaga</taxon>
    </lineage>
</organism>
<evidence type="ECO:0000313" key="2">
    <source>
        <dbReference type="Proteomes" id="UP001241110"/>
    </source>
</evidence>
<accession>A0AAE3QVJ5</accession>
<comment type="caution">
    <text evidence="1">The sequence shown here is derived from an EMBL/GenBank/DDBJ whole genome shotgun (WGS) entry which is preliminary data.</text>
</comment>
<protein>
    <submittedName>
        <fullName evidence="1">DNA alkylation repair protein</fullName>
    </submittedName>
</protein>
<proteinExistence type="predicted"/>
<reference evidence="1" key="1">
    <citation type="submission" date="2023-05" db="EMBL/GenBank/DDBJ databases">
        <authorList>
            <person name="Zhang X."/>
        </authorList>
    </citation>
    <scope>NUCLEOTIDE SEQUENCE</scope>
    <source>
        <strain evidence="1">YF14B1</strain>
    </source>
</reference>
<dbReference type="Gene3D" id="1.20.1660.10">
    <property type="entry name" value="Hypothetical protein (EF3068)"/>
    <property type="match status" value="1"/>
</dbReference>
<dbReference type="SUPFAM" id="SSF48371">
    <property type="entry name" value="ARM repeat"/>
    <property type="match status" value="1"/>
</dbReference>
<dbReference type="RefSeq" id="WP_313984870.1">
    <property type="nucleotide sequence ID" value="NZ_JASJOS010000013.1"/>
</dbReference>
<dbReference type="PANTHER" id="PTHR34070:SF1">
    <property type="entry name" value="DNA ALKYLATION REPAIR PROTEIN"/>
    <property type="match status" value="1"/>
</dbReference>
<dbReference type="CDD" id="cd07064">
    <property type="entry name" value="AlkD_like_1"/>
    <property type="match status" value="1"/>
</dbReference>